<gene>
    <name evidence="1" type="ORF">SHI21_16830</name>
</gene>
<sequence length="213" mass="22695">MLSKWKTSVLTAATIMTLGFTTSCGKNDATNIQIAGVKGPTVSLLQDNLMISAVFDNVQLDGGLRYNIPKYKYSYIEISPDLESAGTLMSVSISLKDIVDGGLDALPPAKLPGGRNLPGITSGSLPAVAFSIEKFHNMSLFVGKDVFGIFLPTKVGVDGAIASFRYYIGDKRAGTVSIVGADTNGENSGVLLMLDMKGQVKSQIMNVYKKFNQ</sequence>
<name>A0ABU5VXV5_9BACT</name>
<evidence type="ECO:0000313" key="2">
    <source>
        <dbReference type="Proteomes" id="UP001302274"/>
    </source>
</evidence>
<comment type="caution">
    <text evidence="1">The sequence shown here is derived from an EMBL/GenBank/DDBJ whole genome shotgun (WGS) entry which is preliminary data.</text>
</comment>
<proteinExistence type="predicted"/>
<accession>A0ABU5VXV5</accession>
<evidence type="ECO:0008006" key="3">
    <source>
        <dbReference type="Google" id="ProtNLM"/>
    </source>
</evidence>
<dbReference type="PROSITE" id="PS51257">
    <property type="entry name" value="PROKAR_LIPOPROTEIN"/>
    <property type="match status" value="1"/>
</dbReference>
<evidence type="ECO:0000313" key="1">
    <source>
        <dbReference type="EMBL" id="MEA9357898.1"/>
    </source>
</evidence>
<dbReference type="RefSeq" id="WP_323578083.1">
    <property type="nucleotide sequence ID" value="NZ_JAYGJQ010000002.1"/>
</dbReference>
<dbReference type="Proteomes" id="UP001302274">
    <property type="component" value="Unassembled WGS sequence"/>
</dbReference>
<reference evidence="1 2" key="1">
    <citation type="submission" date="2023-11" db="EMBL/GenBank/DDBJ databases">
        <title>A Novel Polar Bacteriovorax (B. antarcticus) Isolated from the Biocrust in Antarctica.</title>
        <authorList>
            <person name="Mun W."/>
            <person name="Choi S.Y."/>
            <person name="Mitchell R.J."/>
        </authorList>
    </citation>
    <scope>NUCLEOTIDE SEQUENCE [LARGE SCALE GENOMIC DNA]</scope>
    <source>
        <strain evidence="1 2">PP10</strain>
    </source>
</reference>
<dbReference type="EMBL" id="JAYGJQ010000002">
    <property type="protein sequence ID" value="MEA9357898.1"/>
    <property type="molecule type" value="Genomic_DNA"/>
</dbReference>
<organism evidence="1 2">
    <name type="scientific">Bacteriovorax antarcticus</name>
    <dbReference type="NCBI Taxonomy" id="3088717"/>
    <lineage>
        <taxon>Bacteria</taxon>
        <taxon>Pseudomonadati</taxon>
        <taxon>Bdellovibrionota</taxon>
        <taxon>Bacteriovoracia</taxon>
        <taxon>Bacteriovoracales</taxon>
        <taxon>Bacteriovoracaceae</taxon>
        <taxon>Bacteriovorax</taxon>
    </lineage>
</organism>
<keyword evidence="2" id="KW-1185">Reference proteome</keyword>
<protein>
    <recommendedName>
        <fullName evidence="3">Lipoprotein</fullName>
    </recommendedName>
</protein>